<dbReference type="EMBL" id="JBCGBO010000007">
    <property type="protein sequence ID" value="KAK9188550.1"/>
    <property type="molecule type" value="Genomic_DNA"/>
</dbReference>
<comment type="caution">
    <text evidence="2">The sequence shown here is derived from an EMBL/GenBank/DDBJ whole genome shotgun (WGS) entry which is preliminary data.</text>
</comment>
<accession>A0AAP0LWG8</accession>
<evidence type="ECO:0000313" key="3">
    <source>
        <dbReference type="Proteomes" id="UP001428341"/>
    </source>
</evidence>
<protein>
    <submittedName>
        <fullName evidence="2">Uncharacterized protein</fullName>
    </submittedName>
</protein>
<keyword evidence="3" id="KW-1185">Reference proteome</keyword>
<organism evidence="2 3">
    <name type="scientific">Citrus x changshan-huyou</name>
    <dbReference type="NCBI Taxonomy" id="2935761"/>
    <lineage>
        <taxon>Eukaryota</taxon>
        <taxon>Viridiplantae</taxon>
        <taxon>Streptophyta</taxon>
        <taxon>Embryophyta</taxon>
        <taxon>Tracheophyta</taxon>
        <taxon>Spermatophyta</taxon>
        <taxon>Magnoliopsida</taxon>
        <taxon>eudicotyledons</taxon>
        <taxon>Gunneridae</taxon>
        <taxon>Pentapetalae</taxon>
        <taxon>rosids</taxon>
        <taxon>malvids</taxon>
        <taxon>Sapindales</taxon>
        <taxon>Rutaceae</taxon>
        <taxon>Aurantioideae</taxon>
        <taxon>Citrus</taxon>
    </lineage>
</organism>
<evidence type="ECO:0000313" key="2">
    <source>
        <dbReference type="EMBL" id="KAK9188550.1"/>
    </source>
</evidence>
<feature type="chain" id="PRO_5042962919" evidence="1">
    <location>
        <begin position="25"/>
        <end position="361"/>
    </location>
</feature>
<sequence>MENSSLRAAFYTVLVLLIVASCLTDDDATNELGCSGDIDCQLKCPKGGFCNKNGTCYCILLYKPFVDDASNELHCSRDIDCQLKCHKGGFCNQNGTCYCIPLQKSSIDVAANELHCSRDIDCQLKCPKGSFYNQNGTCYCIPLQNLSIDVAANALHYSRDIDCQLKCPEGGFCNQNGTCYCIPPKKLTVDVATRELHCSRDIDCQMKCSKGESLATDIRDVAASRQERSKCHVNNNCLGKCRGGGICLDDGHCICLPQVRRLKKFPKQGGEGPAVQADFDAVLPSASCSYDRECIKSCKDHRGKCINGECICGGGPKQTVLEAILPSAACSRKSDCTKFCPPKCGLVICYKGACLCECEWF</sequence>
<evidence type="ECO:0000256" key="1">
    <source>
        <dbReference type="SAM" id="SignalP"/>
    </source>
</evidence>
<feature type="signal peptide" evidence="1">
    <location>
        <begin position="1"/>
        <end position="24"/>
    </location>
</feature>
<gene>
    <name evidence="2" type="ORF">WN944_019954</name>
</gene>
<reference evidence="2 3" key="1">
    <citation type="submission" date="2024-05" db="EMBL/GenBank/DDBJ databases">
        <title>Haplotype-resolved chromosome-level genome assembly of Huyou (Citrus changshanensis).</title>
        <authorList>
            <person name="Miao C."/>
            <person name="Chen W."/>
            <person name="Wu Y."/>
            <person name="Wang L."/>
            <person name="Zhao S."/>
            <person name="Grierson D."/>
            <person name="Xu C."/>
            <person name="Chen K."/>
        </authorList>
    </citation>
    <scope>NUCLEOTIDE SEQUENCE [LARGE SCALE GENOMIC DNA]</scope>
    <source>
        <strain evidence="2">01-14</strain>
        <tissue evidence="2">Leaf</tissue>
    </source>
</reference>
<dbReference type="AlphaFoldDB" id="A0AAP0LWG8"/>
<proteinExistence type="predicted"/>
<dbReference type="Proteomes" id="UP001428341">
    <property type="component" value="Unassembled WGS sequence"/>
</dbReference>
<name>A0AAP0LWG8_9ROSI</name>
<dbReference type="PROSITE" id="PS51257">
    <property type="entry name" value="PROKAR_LIPOPROTEIN"/>
    <property type="match status" value="1"/>
</dbReference>
<keyword evidence="1" id="KW-0732">Signal</keyword>